<keyword evidence="10" id="KW-1185">Reference proteome</keyword>
<feature type="chain" id="PRO_5046166138" evidence="7">
    <location>
        <begin position="24"/>
        <end position="655"/>
    </location>
</feature>
<proteinExistence type="inferred from homology"/>
<dbReference type="InterPro" id="IPR023827">
    <property type="entry name" value="Peptidase_S8_Asp-AS"/>
</dbReference>
<name>A0ABW6AJ82_9BACT</name>
<dbReference type="PROSITE" id="PS00138">
    <property type="entry name" value="SUBTILASE_SER"/>
    <property type="match status" value="1"/>
</dbReference>
<dbReference type="PANTHER" id="PTHR43399:SF4">
    <property type="entry name" value="CELL WALL-ASSOCIATED PROTEASE"/>
    <property type="match status" value="1"/>
</dbReference>
<protein>
    <submittedName>
        <fullName evidence="9">S8 family peptidase</fullName>
        <ecNumber evidence="9">3.4.-.-</ecNumber>
    </submittedName>
</protein>
<gene>
    <name evidence="9" type="ORF">ACFS25_17230</name>
</gene>
<dbReference type="PANTHER" id="PTHR43399">
    <property type="entry name" value="SUBTILISIN-RELATED"/>
    <property type="match status" value="1"/>
</dbReference>
<dbReference type="InterPro" id="IPR022398">
    <property type="entry name" value="Peptidase_S8_His-AS"/>
</dbReference>
<feature type="active site" description="Charge relay system" evidence="5">
    <location>
        <position position="577"/>
    </location>
</feature>
<reference evidence="10" key="1">
    <citation type="journal article" date="2019" name="Int. J. Syst. Evol. Microbiol.">
        <title>The Global Catalogue of Microorganisms (GCM) 10K type strain sequencing project: providing services to taxonomists for standard genome sequencing and annotation.</title>
        <authorList>
            <consortium name="The Broad Institute Genomics Platform"/>
            <consortium name="The Broad Institute Genome Sequencing Center for Infectious Disease"/>
            <person name="Wu L."/>
            <person name="Ma J."/>
        </authorList>
    </citation>
    <scope>NUCLEOTIDE SEQUENCE [LARGE SCALE GENOMIC DNA]</scope>
    <source>
        <strain evidence="10">KCTC 52490</strain>
    </source>
</reference>
<comment type="similarity">
    <text evidence="1 5 6">Belongs to the peptidase S8 family.</text>
</comment>
<dbReference type="SUPFAM" id="SSF52743">
    <property type="entry name" value="Subtilisin-like"/>
    <property type="match status" value="1"/>
</dbReference>
<comment type="caution">
    <text evidence="9">The sequence shown here is derived from an EMBL/GenBank/DDBJ whole genome shotgun (WGS) entry which is preliminary data.</text>
</comment>
<dbReference type="PRINTS" id="PR00723">
    <property type="entry name" value="SUBTILISIN"/>
</dbReference>
<dbReference type="InterPro" id="IPR015500">
    <property type="entry name" value="Peptidase_S8_subtilisin-rel"/>
</dbReference>
<feature type="active site" description="Charge relay system" evidence="5">
    <location>
        <position position="407"/>
    </location>
</feature>
<dbReference type="CDD" id="cd07483">
    <property type="entry name" value="Peptidases_S8_Subtilisin_Novo-like"/>
    <property type="match status" value="1"/>
</dbReference>
<evidence type="ECO:0000256" key="4">
    <source>
        <dbReference type="ARBA" id="ARBA00022825"/>
    </source>
</evidence>
<feature type="signal peptide" evidence="7">
    <location>
        <begin position="1"/>
        <end position="23"/>
    </location>
</feature>
<keyword evidence="3 5" id="KW-0378">Hydrolase</keyword>
<keyword evidence="4 5" id="KW-0720">Serine protease</keyword>
<dbReference type="PROSITE" id="PS51892">
    <property type="entry name" value="SUBTILASE"/>
    <property type="match status" value="1"/>
</dbReference>
<keyword evidence="2 5" id="KW-0645">Protease</keyword>
<dbReference type="EMBL" id="JBHUOM010000019">
    <property type="protein sequence ID" value="MFD2935529.1"/>
    <property type="molecule type" value="Genomic_DNA"/>
</dbReference>
<evidence type="ECO:0000256" key="2">
    <source>
        <dbReference type="ARBA" id="ARBA00022670"/>
    </source>
</evidence>
<dbReference type="GO" id="GO:0016787">
    <property type="term" value="F:hydrolase activity"/>
    <property type="evidence" value="ECO:0007669"/>
    <property type="project" value="UniProtKB-KW"/>
</dbReference>
<evidence type="ECO:0000259" key="8">
    <source>
        <dbReference type="Pfam" id="PF00082"/>
    </source>
</evidence>
<dbReference type="Proteomes" id="UP001597512">
    <property type="component" value="Unassembled WGS sequence"/>
</dbReference>
<dbReference type="PROSITE" id="PS00136">
    <property type="entry name" value="SUBTILASE_ASP"/>
    <property type="match status" value="1"/>
</dbReference>
<evidence type="ECO:0000256" key="1">
    <source>
        <dbReference type="ARBA" id="ARBA00011073"/>
    </source>
</evidence>
<dbReference type="PROSITE" id="PS00137">
    <property type="entry name" value="SUBTILASE_HIS"/>
    <property type="match status" value="1"/>
</dbReference>
<dbReference type="InterPro" id="IPR023828">
    <property type="entry name" value="Peptidase_S8_Ser-AS"/>
</dbReference>
<keyword evidence="7" id="KW-0732">Signal</keyword>
<evidence type="ECO:0000256" key="7">
    <source>
        <dbReference type="SAM" id="SignalP"/>
    </source>
</evidence>
<dbReference type="InterPro" id="IPR034080">
    <property type="entry name" value="Protease_P7-like_dom"/>
</dbReference>
<dbReference type="InterPro" id="IPR036852">
    <property type="entry name" value="Peptidase_S8/S53_dom_sf"/>
</dbReference>
<organism evidence="9 10">
    <name type="scientific">Spirosoma flavum</name>
    <dbReference type="NCBI Taxonomy" id="2048557"/>
    <lineage>
        <taxon>Bacteria</taxon>
        <taxon>Pseudomonadati</taxon>
        <taxon>Bacteroidota</taxon>
        <taxon>Cytophagia</taxon>
        <taxon>Cytophagales</taxon>
        <taxon>Cytophagaceae</taxon>
        <taxon>Spirosoma</taxon>
    </lineage>
</organism>
<evidence type="ECO:0000256" key="6">
    <source>
        <dbReference type="RuleBase" id="RU003355"/>
    </source>
</evidence>
<accession>A0ABW6AJ82</accession>
<dbReference type="EC" id="3.4.-.-" evidence="9"/>
<feature type="domain" description="Peptidase S8/S53" evidence="8">
    <location>
        <begin position="403"/>
        <end position="613"/>
    </location>
</feature>
<evidence type="ECO:0000256" key="3">
    <source>
        <dbReference type="ARBA" id="ARBA00022801"/>
    </source>
</evidence>
<dbReference type="RefSeq" id="WP_381503550.1">
    <property type="nucleotide sequence ID" value="NZ_JBHUOM010000019.1"/>
</dbReference>
<dbReference type="Pfam" id="PF00082">
    <property type="entry name" value="Peptidase_S8"/>
    <property type="match status" value="1"/>
</dbReference>
<sequence>MNLSRIRLLFTLCFTGIFAVAQAQLPLRGTRWKGVIFAPTEVKMLVTFRADTLIITTEADNMPVETMRYQQMGDTLQLQEIAGKSPCNINITGLYRLNYVNNGEGFGLQPIRDECLERQNTFKSKTLFVRLRPNPSQPPRNWPYLDPTADSVAGISLYRAYDLLKNKQSVPVIVGVLDSGVDLTHEDLRDVIWLNPKEIPNNKVDDDKNGYADDVNGWNFMGAKDGTTYEYDQPEITQTYLVLKSKYDNMDPAKLRPTEKRQYNTYQTAKKQYLLRFQQDQRKRLAFADTVKFWQIADQIQAKLADSATSQSAIRQVDLGVDSVAMMVRTLLADTYLPQYGAFRNYLLLVRRNWTLFRQMTGSDTNIAYNPDYNARKAVGDDPADPTERYYGSPQLLIGQSQQLAMHGSHVAGIIAAKRGNGRGIDGVADNVRIMPVSVVPSNGDERDKDVANGIRYAVENGAKVINMSFGKRLSPFKEQIDSAIRFAEDRDVLIVHAAGNNGENYDSLPAYPSARYENGQTAQNVLVVGNSAWRVGEGLPSLSSNYGVQTVDLFAPGTDILSTLPNNRYASFSGTSMASPMTAGVAALLLSYFPKLTAVQVKDILLKSSYKPDVQVRKPGRSEQKIAFKNLSRSGGLLNAYEAVKLAMELTGKK</sequence>
<dbReference type="Gene3D" id="3.40.50.200">
    <property type="entry name" value="Peptidase S8/S53 domain"/>
    <property type="match status" value="2"/>
</dbReference>
<dbReference type="InterPro" id="IPR000209">
    <property type="entry name" value="Peptidase_S8/S53_dom"/>
</dbReference>
<evidence type="ECO:0000313" key="10">
    <source>
        <dbReference type="Proteomes" id="UP001597512"/>
    </source>
</evidence>
<feature type="active site" description="Charge relay system" evidence="5">
    <location>
        <position position="178"/>
    </location>
</feature>
<dbReference type="InterPro" id="IPR051048">
    <property type="entry name" value="Peptidase_S8/S53_subtilisin"/>
</dbReference>
<evidence type="ECO:0000256" key="5">
    <source>
        <dbReference type="PROSITE-ProRule" id="PRU01240"/>
    </source>
</evidence>
<evidence type="ECO:0000313" key="9">
    <source>
        <dbReference type="EMBL" id="MFD2935529.1"/>
    </source>
</evidence>